<evidence type="ECO:0000259" key="2">
    <source>
        <dbReference type="SMART" id="SM01373"/>
    </source>
</evidence>
<feature type="domain" description="MAGE" evidence="2">
    <location>
        <begin position="55"/>
        <end position="220"/>
    </location>
</feature>
<dbReference type="InterPro" id="IPR002190">
    <property type="entry name" value="MHD_dom"/>
</dbReference>
<reference evidence="3" key="1">
    <citation type="submission" date="2023-02" db="EMBL/GenBank/DDBJ databases">
        <authorList>
            <person name="Palmer J.M."/>
        </authorList>
    </citation>
    <scope>NUCLEOTIDE SEQUENCE</scope>
    <source>
        <strain evidence="3">FW57</strain>
    </source>
</reference>
<dbReference type="InterPro" id="IPR041899">
    <property type="entry name" value="MAGE_WH2"/>
</dbReference>
<dbReference type="Proteomes" id="UP001197093">
    <property type="component" value="Unassembled WGS sequence"/>
</dbReference>
<dbReference type="Pfam" id="PF01454">
    <property type="entry name" value="MAGE"/>
    <property type="match status" value="1"/>
</dbReference>
<comment type="caution">
    <text evidence="3">The sequence shown here is derived from an EMBL/GenBank/DDBJ whole genome shotgun (WGS) entry which is preliminary data.</text>
</comment>
<dbReference type="Gene3D" id="1.10.10.1200">
    <property type="entry name" value="MAGE homology domain, winged helix WH1 motif"/>
    <property type="match status" value="1"/>
</dbReference>
<feature type="compositionally biased region" description="Acidic residues" evidence="1">
    <location>
        <begin position="255"/>
        <end position="265"/>
    </location>
</feature>
<protein>
    <recommendedName>
        <fullName evidence="2">MAGE domain-containing protein</fullName>
    </recommendedName>
</protein>
<dbReference type="InterPro" id="IPR041898">
    <property type="entry name" value="MAGE_WH1"/>
</dbReference>
<evidence type="ECO:0000256" key="1">
    <source>
        <dbReference type="SAM" id="MobiDB-lite"/>
    </source>
</evidence>
<feature type="region of interest" description="Disordered" evidence="1">
    <location>
        <begin position="244"/>
        <end position="290"/>
    </location>
</feature>
<feature type="compositionally biased region" description="Basic and acidic residues" evidence="1">
    <location>
        <begin position="36"/>
        <end position="46"/>
    </location>
</feature>
<keyword evidence="4" id="KW-1185">Reference proteome</keyword>
<dbReference type="AlphaFoldDB" id="A0AAD4I3Y0"/>
<dbReference type="SMART" id="SM01373">
    <property type="entry name" value="MAGE"/>
    <property type="match status" value="1"/>
</dbReference>
<feature type="region of interest" description="Disordered" evidence="1">
    <location>
        <begin position="1"/>
        <end position="46"/>
    </location>
</feature>
<accession>A0AAD4I3Y0</accession>
<organism evidence="3 4">
    <name type="scientific">Staphylotrichum longicolle</name>
    <dbReference type="NCBI Taxonomy" id="669026"/>
    <lineage>
        <taxon>Eukaryota</taxon>
        <taxon>Fungi</taxon>
        <taxon>Dikarya</taxon>
        <taxon>Ascomycota</taxon>
        <taxon>Pezizomycotina</taxon>
        <taxon>Sordariomycetes</taxon>
        <taxon>Sordariomycetidae</taxon>
        <taxon>Sordariales</taxon>
        <taxon>Chaetomiaceae</taxon>
        <taxon>Staphylotrichum</taxon>
    </lineage>
</organism>
<gene>
    <name evidence="3" type="ORF">NEMBOFW57_001607</name>
</gene>
<evidence type="ECO:0000313" key="4">
    <source>
        <dbReference type="Proteomes" id="UP001197093"/>
    </source>
</evidence>
<name>A0AAD4I3Y0_9PEZI</name>
<sequence>MPPQQRRQRQVVEDDEDEDMHDQAPQSPTDADYDGDERMGGVGQRDETSQLIKNLVRYALACEYSRTPIRRDGIRDKAAKSQSQKEPTSNAYVLVSILPEEYTTPAIIAPSKVQSADGEASYIALYTMVIAIITLSGGELSDPRLRRHLTRLNAAENMPSMNPNDETSPSEKTDIVLQRMIKQGYLVRVTESRTAGAGDEESTIWHVGPRGKVEVDKDVLAAFVRTIYGGSSDELEKKMQVSLKIKERKPGAPDTVDEEPEEAPPEGDPGPSTRRRGRRRQTEVEDGDSE</sequence>
<dbReference type="Gene3D" id="1.10.10.1210">
    <property type="entry name" value="MAGE homology domain, winged helix WH2 motif"/>
    <property type="match status" value="1"/>
</dbReference>
<proteinExistence type="predicted"/>
<dbReference type="EMBL" id="JAHCVI010000001">
    <property type="protein sequence ID" value="KAG7291588.1"/>
    <property type="molecule type" value="Genomic_DNA"/>
</dbReference>
<evidence type="ECO:0000313" key="3">
    <source>
        <dbReference type="EMBL" id="KAG7291588.1"/>
    </source>
</evidence>